<dbReference type="Proteomes" id="UP000297280">
    <property type="component" value="Unassembled WGS sequence"/>
</dbReference>
<proteinExistence type="predicted"/>
<reference evidence="1 2" key="1">
    <citation type="submission" date="2017-12" db="EMBL/GenBank/DDBJ databases">
        <title>Comparative genomics of Botrytis spp.</title>
        <authorList>
            <person name="Valero-Jimenez C.A."/>
            <person name="Tapia P."/>
            <person name="Veloso J."/>
            <person name="Silva-Moreno E."/>
            <person name="Staats M."/>
            <person name="Valdes J.H."/>
            <person name="Van Kan J.A.L."/>
        </authorList>
    </citation>
    <scope>NUCLEOTIDE SEQUENCE [LARGE SCALE GENOMIC DNA]</scope>
    <source>
        <strain evidence="1 2">MUCL3349</strain>
    </source>
</reference>
<sequence length="165" mass="19080">MGCMNAARRRAKKAKPAQELEGGNKAIENTCLQSSVFLLFRRLSTPEGEENHFQIVDPKDFMDESDTAQISVARIENLGRGSVLDFEVPRHTHGNTLFLSREVYGYGLDWDEEGIRLPKPFGMGQEWCEAVAIYYYNNVVVCWKGWDREGTQRAWYYFQKTDFHT</sequence>
<protein>
    <submittedName>
        <fullName evidence="1">Uncharacterized protein</fullName>
    </submittedName>
</protein>
<dbReference type="AlphaFoldDB" id="A0A4Z1KFX5"/>
<evidence type="ECO:0000313" key="2">
    <source>
        <dbReference type="Proteomes" id="UP000297280"/>
    </source>
</evidence>
<name>A0A4Z1KFX5_9HELO</name>
<comment type="caution">
    <text evidence="1">The sequence shown here is derived from an EMBL/GenBank/DDBJ whole genome shotgun (WGS) entry which is preliminary data.</text>
</comment>
<accession>A0A4Z1KFX5</accession>
<organism evidence="1 2">
    <name type="scientific">Botrytis porri</name>
    <dbReference type="NCBI Taxonomy" id="87229"/>
    <lineage>
        <taxon>Eukaryota</taxon>
        <taxon>Fungi</taxon>
        <taxon>Dikarya</taxon>
        <taxon>Ascomycota</taxon>
        <taxon>Pezizomycotina</taxon>
        <taxon>Leotiomycetes</taxon>
        <taxon>Helotiales</taxon>
        <taxon>Sclerotiniaceae</taxon>
        <taxon>Botrytis</taxon>
    </lineage>
</organism>
<keyword evidence="2" id="KW-1185">Reference proteome</keyword>
<evidence type="ECO:0000313" key="1">
    <source>
        <dbReference type="EMBL" id="TGO84276.1"/>
    </source>
</evidence>
<dbReference type="EMBL" id="PQXO01000524">
    <property type="protein sequence ID" value="TGO84276.1"/>
    <property type="molecule type" value="Genomic_DNA"/>
</dbReference>
<gene>
    <name evidence="1" type="ORF">BPOR_0525g00080</name>
</gene>